<feature type="chain" id="PRO_5044227835" description="Pentacotripeptide-repeat region of PRORP domain-containing protein" evidence="1">
    <location>
        <begin position="18"/>
        <end position="374"/>
    </location>
</feature>
<keyword evidence="1" id="KW-0732">Signal</keyword>
<comment type="caution">
    <text evidence="2">The sequence shown here is derived from an EMBL/GenBank/DDBJ whole genome shotgun (WGS) entry which is preliminary data.</text>
</comment>
<evidence type="ECO:0000256" key="1">
    <source>
        <dbReference type="SAM" id="SignalP"/>
    </source>
</evidence>
<dbReference type="EMBL" id="JBGBPQ010000005">
    <property type="protein sequence ID" value="KAL1524586.1"/>
    <property type="molecule type" value="Genomic_DNA"/>
</dbReference>
<dbReference type="Pfam" id="PF01535">
    <property type="entry name" value="PPR"/>
    <property type="match status" value="2"/>
</dbReference>
<keyword evidence="3" id="KW-1185">Reference proteome</keyword>
<dbReference type="AlphaFoldDB" id="A0AB34JR99"/>
<organism evidence="2 3">
    <name type="scientific">Prymnesium parvum</name>
    <name type="common">Toxic golden alga</name>
    <dbReference type="NCBI Taxonomy" id="97485"/>
    <lineage>
        <taxon>Eukaryota</taxon>
        <taxon>Haptista</taxon>
        <taxon>Haptophyta</taxon>
        <taxon>Prymnesiophyceae</taxon>
        <taxon>Prymnesiales</taxon>
        <taxon>Prymnesiaceae</taxon>
        <taxon>Prymnesium</taxon>
    </lineage>
</organism>
<sequence length="374" mass="40149">MLRALSLPLASARLARCLCTQSSAADAVIAAVQRRFGAGPSSAPPPPSAAQILRAVREVDDTKNGYRAWALYVALRQGSVALPAEQLAKLAGAMLHVDHDVFSEDAAHRALTVLENSRADGIRPPAALLVHAARACALVGLAERAEALLHEHTELRGFLSINMVGALIEAHGKASRLDRAIKVYRDLEQTTGRRPPGIPPAVGLLRASEQAGDLDHGFCFLYELLQECSVAPRPTLLLPLLRGCARADDLEKAYELLDLAKTHNLHIENVTIREFALAGGRFLPPAKRLYEDAKANGITISKASISKLISACAMAGDENGAFDLILEAGGGLDGAFDLMHGLARQQRQLDAIEFDVRRSSPSRPPRRDGTPDDI</sequence>
<reference evidence="2 3" key="1">
    <citation type="journal article" date="2024" name="Science">
        <title>Giant polyketide synthase enzymes in the biosynthesis of giant marine polyether toxins.</title>
        <authorList>
            <person name="Fallon T.R."/>
            <person name="Shende V.V."/>
            <person name="Wierzbicki I.H."/>
            <person name="Pendleton A.L."/>
            <person name="Watervoot N.F."/>
            <person name="Auber R.P."/>
            <person name="Gonzalez D.J."/>
            <person name="Wisecaver J.H."/>
            <person name="Moore B.S."/>
        </authorList>
    </citation>
    <scope>NUCLEOTIDE SEQUENCE [LARGE SCALE GENOMIC DNA]</scope>
    <source>
        <strain evidence="2 3">12B1</strain>
    </source>
</reference>
<gene>
    <name evidence="2" type="ORF">AB1Y20_019476</name>
</gene>
<protein>
    <recommendedName>
        <fullName evidence="4">Pentacotripeptide-repeat region of PRORP domain-containing protein</fullName>
    </recommendedName>
</protein>
<dbReference type="Proteomes" id="UP001515480">
    <property type="component" value="Unassembled WGS sequence"/>
</dbReference>
<proteinExistence type="predicted"/>
<feature type="signal peptide" evidence="1">
    <location>
        <begin position="1"/>
        <end position="17"/>
    </location>
</feature>
<evidence type="ECO:0000313" key="2">
    <source>
        <dbReference type="EMBL" id="KAL1524586.1"/>
    </source>
</evidence>
<evidence type="ECO:0000313" key="3">
    <source>
        <dbReference type="Proteomes" id="UP001515480"/>
    </source>
</evidence>
<name>A0AB34JR99_PRYPA</name>
<dbReference type="PANTHER" id="PTHR47938">
    <property type="entry name" value="RESPIRATORY COMPLEX I CHAPERONE (CIA84), PUTATIVE (AFU_ORTHOLOGUE AFUA_2G06020)-RELATED"/>
    <property type="match status" value="1"/>
</dbReference>
<dbReference type="Gene3D" id="1.25.40.10">
    <property type="entry name" value="Tetratricopeptide repeat domain"/>
    <property type="match status" value="1"/>
</dbReference>
<dbReference type="InterPro" id="IPR002885">
    <property type="entry name" value="PPR_rpt"/>
</dbReference>
<evidence type="ECO:0008006" key="4">
    <source>
        <dbReference type="Google" id="ProtNLM"/>
    </source>
</evidence>
<dbReference type="PANTHER" id="PTHR47938:SF35">
    <property type="entry name" value="PENTATRICOPEPTIDE REPEAT-CONTAINING PROTEIN 4, MITOCHONDRIAL-RELATED"/>
    <property type="match status" value="1"/>
</dbReference>
<dbReference type="GO" id="GO:0003729">
    <property type="term" value="F:mRNA binding"/>
    <property type="evidence" value="ECO:0007669"/>
    <property type="project" value="TreeGrafter"/>
</dbReference>
<accession>A0AB34JR99</accession>
<dbReference type="InterPro" id="IPR011990">
    <property type="entry name" value="TPR-like_helical_dom_sf"/>
</dbReference>